<dbReference type="InterPro" id="IPR007867">
    <property type="entry name" value="GMC_OxRtase_C"/>
</dbReference>
<evidence type="ECO:0000256" key="2">
    <source>
        <dbReference type="ARBA" id="ARBA00010790"/>
    </source>
</evidence>
<evidence type="ECO:0000256" key="16">
    <source>
        <dbReference type="SAM" id="SignalP"/>
    </source>
</evidence>
<dbReference type="PROSITE" id="PS51318">
    <property type="entry name" value="TAT"/>
    <property type="match status" value="1"/>
</dbReference>
<dbReference type="InterPro" id="IPR052542">
    <property type="entry name" value="Cholesterol_Oxidase"/>
</dbReference>
<name>A0ABW1JU60_9NOCA</name>
<dbReference type="EMBL" id="JBHSQN010000010">
    <property type="protein sequence ID" value="MFC6012436.1"/>
    <property type="molecule type" value="Genomic_DNA"/>
</dbReference>
<keyword evidence="4" id="KW-0285">Flavoprotein</keyword>
<sequence>MRDVRFTRRTMLRATGAGIAVGAAGMGMGSATADQGKTAVVIGSGFGGAIAAYRLGTAGIKTVVLERGQRWPITDAGDTFCSSATPDRRAAWFSDSPVLSPVQQITKIERYAGVLDAVRGNGLVALYGAGVGGGSLVFGGFLAQPRRRDFEASFPRDLDYTELAEIYYPRARKNLGGSPLPADILAHPSYVGARSWLADIADSGLEPHFFDFAIDWDIVRAELAGERVPSIMIAEMNNGTNSGAKNSVDRNYLAWAEQTGNVTVKALHEVTEIKESGRQFTIAIRQIDEFGATVGTSQVVADYLFMAAGSYYTPALLVSAKAKGHLRNLNEHVGQGYGTNGDFLFNRLNNRRPYGTTHGGPGVALVYDDAHEGGSVSMAWQAVPPVGGVDLNSLTTHLIITDPHHRGSIDYNADLGRAELNYRWPEGNEADLRSQWMAGRFKQFADDRHGFTANGVPVWPRQIGMGSYSSYHGLGGMVMGKACATDGTVHGYDNLFVVDGSLLPGSAALVNPSLTVAAVAERCMDKFFAAGR</sequence>
<evidence type="ECO:0000256" key="14">
    <source>
        <dbReference type="ARBA" id="ARBA00049744"/>
    </source>
</evidence>
<evidence type="ECO:0000256" key="5">
    <source>
        <dbReference type="ARBA" id="ARBA00022827"/>
    </source>
</evidence>
<evidence type="ECO:0000259" key="17">
    <source>
        <dbReference type="Pfam" id="PF05199"/>
    </source>
</evidence>
<accession>A0ABW1JU60</accession>
<dbReference type="Gene3D" id="3.50.50.60">
    <property type="entry name" value="FAD/NAD(P)-binding domain"/>
    <property type="match status" value="1"/>
</dbReference>
<evidence type="ECO:0000256" key="13">
    <source>
        <dbReference type="ARBA" id="ARBA00049723"/>
    </source>
</evidence>
<keyword evidence="10" id="KW-0413">Isomerase</keyword>
<keyword evidence="9" id="KW-0753">Steroid metabolism</keyword>
<evidence type="ECO:0000313" key="18">
    <source>
        <dbReference type="EMBL" id="MFC6012436.1"/>
    </source>
</evidence>
<evidence type="ECO:0000256" key="8">
    <source>
        <dbReference type="ARBA" id="ARBA00023166"/>
    </source>
</evidence>
<evidence type="ECO:0000256" key="15">
    <source>
        <dbReference type="ARBA" id="ARBA00049778"/>
    </source>
</evidence>
<evidence type="ECO:0000256" key="4">
    <source>
        <dbReference type="ARBA" id="ARBA00022630"/>
    </source>
</evidence>
<dbReference type="PANTHER" id="PTHR47470:SF1">
    <property type="entry name" value="FAD-DEPENDENT OXIDOREDUCTASE 2 FAD BINDING DOMAIN-CONTAINING PROTEIN"/>
    <property type="match status" value="1"/>
</dbReference>
<evidence type="ECO:0000256" key="9">
    <source>
        <dbReference type="ARBA" id="ARBA00023221"/>
    </source>
</evidence>
<evidence type="ECO:0000256" key="3">
    <source>
        <dbReference type="ARBA" id="ARBA00022548"/>
    </source>
</evidence>
<dbReference type="InterPro" id="IPR006311">
    <property type="entry name" value="TAT_signal"/>
</dbReference>
<keyword evidence="19" id="KW-1185">Reference proteome</keyword>
<evidence type="ECO:0000256" key="12">
    <source>
        <dbReference type="ARBA" id="ARBA00049645"/>
    </source>
</evidence>
<comment type="caution">
    <text evidence="18">The sequence shown here is derived from an EMBL/GenBank/DDBJ whole genome shotgun (WGS) entry which is preliminary data.</text>
</comment>
<evidence type="ECO:0000313" key="19">
    <source>
        <dbReference type="Proteomes" id="UP001596223"/>
    </source>
</evidence>
<dbReference type="Proteomes" id="UP001596223">
    <property type="component" value="Unassembled WGS sequence"/>
</dbReference>
<dbReference type="Pfam" id="PF05199">
    <property type="entry name" value="GMC_oxred_C"/>
    <property type="match status" value="1"/>
</dbReference>
<evidence type="ECO:0000256" key="1">
    <source>
        <dbReference type="ARBA" id="ARBA00001974"/>
    </source>
</evidence>
<dbReference type="EC" id="5.3.3.1" evidence="11"/>
<dbReference type="InterPro" id="IPR036188">
    <property type="entry name" value="FAD/NAD-bd_sf"/>
</dbReference>
<proteinExistence type="inferred from homology"/>
<keyword evidence="3" id="KW-0153">Cholesterol metabolism</keyword>
<dbReference type="PANTHER" id="PTHR47470">
    <property type="entry name" value="CHOLESTEROL OXIDASE"/>
    <property type="match status" value="1"/>
</dbReference>
<evidence type="ECO:0000256" key="7">
    <source>
        <dbReference type="ARBA" id="ARBA00023098"/>
    </source>
</evidence>
<keyword evidence="6" id="KW-0560">Oxidoreductase</keyword>
<reference evidence="19" key="1">
    <citation type="journal article" date="2019" name="Int. J. Syst. Evol. Microbiol.">
        <title>The Global Catalogue of Microorganisms (GCM) 10K type strain sequencing project: providing services to taxonomists for standard genome sequencing and annotation.</title>
        <authorList>
            <consortium name="The Broad Institute Genomics Platform"/>
            <consortium name="The Broad Institute Genome Sequencing Center for Infectious Disease"/>
            <person name="Wu L."/>
            <person name="Ma J."/>
        </authorList>
    </citation>
    <scope>NUCLEOTIDE SEQUENCE [LARGE SCALE GENOMIC DNA]</scope>
    <source>
        <strain evidence="19">CCUG 36956</strain>
    </source>
</reference>
<keyword evidence="16" id="KW-0732">Signal</keyword>
<dbReference type="Gene3D" id="3.30.410.10">
    <property type="entry name" value="Cholesterol Oxidase, domain 2"/>
    <property type="match status" value="1"/>
</dbReference>
<organism evidence="18 19">
    <name type="scientific">Nocardia lasii</name>
    <dbReference type="NCBI Taxonomy" id="1616107"/>
    <lineage>
        <taxon>Bacteria</taxon>
        <taxon>Bacillati</taxon>
        <taxon>Actinomycetota</taxon>
        <taxon>Actinomycetes</taxon>
        <taxon>Mycobacteriales</taxon>
        <taxon>Nocardiaceae</taxon>
        <taxon>Nocardia</taxon>
    </lineage>
</organism>
<gene>
    <name evidence="18" type="ORF">ACFP3H_15355</name>
</gene>
<comment type="cofactor">
    <cofactor evidence="1">
        <name>FAD</name>
        <dbReference type="ChEBI" id="CHEBI:57692"/>
    </cofactor>
</comment>
<dbReference type="SUPFAM" id="SSF51905">
    <property type="entry name" value="FAD/NAD(P)-binding domain"/>
    <property type="match status" value="1"/>
</dbReference>
<protein>
    <recommendedName>
        <fullName evidence="14">Cholesterol oxidase</fullName>
        <ecNumber evidence="13">1.1.3.6</ecNumber>
        <ecNumber evidence="11">5.3.3.1</ecNumber>
    </recommendedName>
    <alternativeName>
        <fullName evidence="15">Cholesterol isomerase</fullName>
    </alternativeName>
</protein>
<keyword evidence="8" id="KW-1207">Sterol metabolism</keyword>
<comment type="similarity">
    <text evidence="2">Belongs to the GMC oxidoreductase family.</text>
</comment>
<feature type="signal peptide" evidence="16">
    <location>
        <begin position="1"/>
        <end position="33"/>
    </location>
</feature>
<dbReference type="EC" id="1.1.3.6" evidence="13"/>
<comment type="pathway">
    <text evidence="12">Steroid metabolism; cholesterol degradation.</text>
</comment>
<feature type="chain" id="PRO_5047461542" description="Cholesterol oxidase" evidence="16">
    <location>
        <begin position="34"/>
        <end position="532"/>
    </location>
</feature>
<feature type="domain" description="Glucose-methanol-choline oxidoreductase C-terminal" evidence="17">
    <location>
        <begin position="468"/>
        <end position="520"/>
    </location>
</feature>
<evidence type="ECO:0000256" key="10">
    <source>
        <dbReference type="ARBA" id="ARBA00023235"/>
    </source>
</evidence>
<evidence type="ECO:0000256" key="6">
    <source>
        <dbReference type="ARBA" id="ARBA00023002"/>
    </source>
</evidence>
<dbReference type="RefSeq" id="WP_378605984.1">
    <property type="nucleotide sequence ID" value="NZ_JBHSQN010000010.1"/>
</dbReference>
<keyword evidence="5" id="KW-0274">FAD</keyword>
<keyword evidence="7" id="KW-0443">Lipid metabolism</keyword>
<evidence type="ECO:0000256" key="11">
    <source>
        <dbReference type="ARBA" id="ARBA00038856"/>
    </source>
</evidence>